<dbReference type="CDD" id="cd00096">
    <property type="entry name" value="Ig"/>
    <property type="match status" value="2"/>
</dbReference>
<dbReference type="Gene3D" id="1.10.510.10">
    <property type="entry name" value="Transferase(Phosphotransferase) domain 1"/>
    <property type="match status" value="1"/>
</dbReference>
<dbReference type="SMART" id="SM00409">
    <property type="entry name" value="IG"/>
    <property type="match status" value="5"/>
</dbReference>
<evidence type="ECO:0000256" key="8">
    <source>
        <dbReference type="ARBA" id="ARBA00023180"/>
    </source>
</evidence>
<feature type="site" description="Important for interaction with phosphotyrosine-binding proteins" evidence="14">
    <location>
        <position position="1085"/>
    </location>
</feature>
<dbReference type="InterPro" id="IPR036179">
    <property type="entry name" value="Ig-like_dom_sf"/>
</dbReference>
<dbReference type="InterPro" id="IPR001245">
    <property type="entry name" value="Ser-Thr/Tyr_kinase_cat_dom"/>
</dbReference>
<evidence type="ECO:0000259" key="19">
    <source>
        <dbReference type="PROSITE" id="PS50835"/>
    </source>
</evidence>
<evidence type="ECO:0000256" key="17">
    <source>
        <dbReference type="SAM" id="Phobius"/>
    </source>
</evidence>
<organism evidence="20">
    <name type="scientific">Timema douglasi</name>
    <name type="common">Walking stick</name>
    <dbReference type="NCBI Taxonomy" id="61478"/>
    <lineage>
        <taxon>Eukaryota</taxon>
        <taxon>Metazoa</taxon>
        <taxon>Ecdysozoa</taxon>
        <taxon>Arthropoda</taxon>
        <taxon>Hexapoda</taxon>
        <taxon>Insecta</taxon>
        <taxon>Pterygota</taxon>
        <taxon>Neoptera</taxon>
        <taxon>Polyneoptera</taxon>
        <taxon>Phasmatodea</taxon>
        <taxon>Timematodea</taxon>
        <taxon>Timematoidea</taxon>
        <taxon>Timematidae</taxon>
        <taxon>Timema</taxon>
    </lineage>
</organism>
<dbReference type="PROSITE" id="PS50835">
    <property type="entry name" value="IG_LIKE"/>
    <property type="match status" value="4"/>
</dbReference>
<gene>
    <name evidence="20" type="ORF">TDIB3V08_LOCUS2397</name>
</gene>
<dbReference type="GO" id="GO:0007169">
    <property type="term" value="P:cell surface receptor protein tyrosine kinase signaling pathway"/>
    <property type="evidence" value="ECO:0007669"/>
    <property type="project" value="TreeGrafter"/>
</dbReference>
<dbReference type="Gene3D" id="3.30.200.20">
    <property type="entry name" value="Phosphorylase Kinase, domain 1"/>
    <property type="match status" value="1"/>
</dbReference>
<dbReference type="PANTHER" id="PTHR24416:SF600">
    <property type="entry name" value="PDGF- AND VEGF-RECEPTOR RELATED, ISOFORM J"/>
    <property type="match status" value="1"/>
</dbReference>
<dbReference type="InterPro" id="IPR008266">
    <property type="entry name" value="Tyr_kinase_AS"/>
</dbReference>
<evidence type="ECO:0000256" key="7">
    <source>
        <dbReference type="ARBA" id="ARBA00023170"/>
    </source>
</evidence>
<feature type="binding site" evidence="13">
    <location>
        <position position="959"/>
    </location>
    <ligand>
        <name>Mg(2+)</name>
        <dbReference type="ChEBI" id="CHEBI:18420"/>
    </ligand>
</feature>
<dbReference type="Pfam" id="PF00047">
    <property type="entry name" value="ig"/>
    <property type="match status" value="1"/>
</dbReference>
<dbReference type="SMART" id="SM00408">
    <property type="entry name" value="IGc2"/>
    <property type="match status" value="6"/>
</dbReference>
<dbReference type="FunFam" id="1.10.510.10:FF:000373">
    <property type="entry name" value="Receptor protein-tyrosine kinase"/>
    <property type="match status" value="1"/>
</dbReference>
<feature type="binding site" evidence="12">
    <location>
        <position position="727"/>
    </location>
    <ligand>
        <name>ATP</name>
        <dbReference type="ChEBI" id="CHEBI:30616"/>
    </ligand>
</feature>
<evidence type="ECO:0000256" key="16">
    <source>
        <dbReference type="SAM" id="MobiDB-lite"/>
    </source>
</evidence>
<comment type="catalytic activity">
    <reaction evidence="10">
        <text>L-tyrosyl-[protein] + ATP = O-phospho-L-tyrosyl-[protein] + ADP + H(+)</text>
        <dbReference type="Rhea" id="RHEA:10596"/>
        <dbReference type="Rhea" id="RHEA-COMP:10136"/>
        <dbReference type="Rhea" id="RHEA-COMP:20101"/>
        <dbReference type="ChEBI" id="CHEBI:15378"/>
        <dbReference type="ChEBI" id="CHEBI:30616"/>
        <dbReference type="ChEBI" id="CHEBI:46858"/>
        <dbReference type="ChEBI" id="CHEBI:61978"/>
        <dbReference type="ChEBI" id="CHEBI:456216"/>
        <dbReference type="EC" id="2.7.10.1"/>
    </reaction>
</comment>
<evidence type="ECO:0000256" key="9">
    <source>
        <dbReference type="ARBA" id="ARBA00023319"/>
    </source>
</evidence>
<evidence type="ECO:0000256" key="15">
    <source>
        <dbReference type="PROSITE-ProRule" id="PRU10141"/>
    </source>
</evidence>
<evidence type="ECO:0000256" key="11">
    <source>
        <dbReference type="PIRSR" id="PIRSR000615-1"/>
    </source>
</evidence>
<dbReference type="EMBL" id="OA564987">
    <property type="protein sequence ID" value="CAD7196039.1"/>
    <property type="molecule type" value="Genomic_DNA"/>
</dbReference>
<evidence type="ECO:0000256" key="13">
    <source>
        <dbReference type="PIRSR" id="PIRSR000615-3"/>
    </source>
</evidence>
<dbReference type="GO" id="GO:0005524">
    <property type="term" value="F:ATP binding"/>
    <property type="evidence" value="ECO:0007669"/>
    <property type="project" value="UniProtKB-UniRule"/>
</dbReference>
<feature type="transmembrane region" description="Helical" evidence="17">
    <location>
        <begin position="615"/>
        <end position="639"/>
    </location>
</feature>
<dbReference type="InterPro" id="IPR013098">
    <property type="entry name" value="Ig_I-set"/>
</dbReference>
<feature type="domain" description="Ig-like" evidence="19">
    <location>
        <begin position="295"/>
        <end position="400"/>
    </location>
</feature>
<dbReference type="InterPro" id="IPR007110">
    <property type="entry name" value="Ig-like_dom"/>
</dbReference>
<dbReference type="GO" id="GO:0005886">
    <property type="term" value="C:plasma membrane"/>
    <property type="evidence" value="ECO:0007669"/>
    <property type="project" value="TreeGrafter"/>
</dbReference>
<dbReference type="PANTHER" id="PTHR24416">
    <property type="entry name" value="TYROSINE-PROTEIN KINASE RECEPTOR"/>
    <property type="match status" value="1"/>
</dbReference>
<feature type="active site" description="Proton acceptor" evidence="11">
    <location>
        <position position="941"/>
    </location>
</feature>
<dbReference type="InterPro" id="IPR013151">
    <property type="entry name" value="Immunoglobulin_dom"/>
</dbReference>
<dbReference type="PIRSF" id="PIRSF000615">
    <property type="entry name" value="TyrPK_CSF1-R"/>
    <property type="match status" value="1"/>
</dbReference>
<sequence length="1300" mass="147146">MNLPFLRVQQHGDVLLPCRPSSPDVKIELLKDGEVISEDDYIYDPTFGFNFTASKITDQGEYICLATLGDNTQEAYTFVTIMLNTESVPKPMMTDIDEMHVEVGDNVNLICWVDMGPSIGFSMEWTYPNKNEKNRIFQSDTIKFITSQLNQGKRGQQNITIFSVTHEDEGNYTCKVTDHNKNTNSISKYMKVFDLNTSYNDMVHKGRATVTEYAGNSVMWVVDIIAHPKPNITWYDQFDKEIHTSGNKEISISGKQTWLKINNVDIDDTGNYSVRSENKHGTKWIHFSLVVWDKPRVEIIGANNFFNQGKRYEIECKVKGFPAPRVRWFIRYCRIPHECETVDPYIIRNNNSTIFYSDLEWNKTFWESKLNILAQSSGQLLCYANNKRGESNHSINFLVTDIGNEDQFSVWGPENPIEGDDVRLHCGGVVSNFSSDISWFRTELNDKKEHTITSDTDFTVLNTSTHLSYQSTILMKNINKKYNGVYGCTAKKLDGLTKIKSINFNVKDLQAPFFIDTNMNETNWYNDSRTTIQWKCLVGGTPQPVITWYKDDVLLSKETIQGSSNESRFEWSDGNQSLTIKFLDETDDGTYKCSVKNKIDALEKIVKLTVKGAGFSAGVIAGISVMIILCLAIVIYMAWKIRKERKLRKEMTVAGLIHFEEGAMDNMNPELPLDEQAELLPYDKKWEFPRDKLKLGKQLGAGAFGVVMKAEAWGIVEGETVSTVAVKMVKKNADYTYLKALASELKIMVHLGKHLNVVNLLGASTKNLAKKELLVIVEFCRYGNLHNYLIRHRDHFIDQIDMKTGQIDPSIGSDILARAAALSAKTKLKYAALSFSNNSGENSSGEDYKSTSGYLEPRSPGIVPSSPGLNSDMTFISMTPTGEDSMMLSNNSSQPEWRSNVRGDYKPSHVRPICTRDLLCWAFQVARGMEYLVGRKVLHGDLAARNILLADDNIVKICDFGLAKSMYKSDNYKKKGDGPLPVKWMAVESIRDRIFSTQSDVWSFGIVLWEFFSLARTPYPGMGADEKLYNKLVDGYRMECPDYATKEIYKIMVECWKAHPTHRPTFTKLSEMLGDMMEESVRNHYIDLNNPYIDMNMIQLEGHSDYLSMMTAPTYGNLVSPSYEGHEHHYVNNPGEANRMAQEVADENPGYLCMKSPHPLVNDSVIFSPRTGTISGNIFQFGTPPGQKKMRNTETQGASPELKPMLRNGSESDVESPSQINNLNNLNQGATMRNDAEPMKEMKITNDLKLGQTIPGQTPSFLNPNYQSTIPLKPSPDNYINMPQHSITEAVTRSDMEEIN</sequence>
<keyword evidence="8" id="KW-0325">Glycoprotein</keyword>
<dbReference type="FunFam" id="3.30.200.20:FF:000384">
    <property type="entry name" value="Receptor protein-tyrosine kinase"/>
    <property type="match status" value="1"/>
</dbReference>
<evidence type="ECO:0000256" key="10">
    <source>
        <dbReference type="ARBA" id="ARBA00051243"/>
    </source>
</evidence>
<keyword evidence="4 17" id="KW-1133">Transmembrane helix</keyword>
<dbReference type="PROSITE" id="PS00109">
    <property type="entry name" value="PROTEIN_KINASE_TYR"/>
    <property type="match status" value="1"/>
</dbReference>
<evidence type="ECO:0000313" key="20">
    <source>
        <dbReference type="EMBL" id="CAD7196039.1"/>
    </source>
</evidence>
<protein>
    <recommendedName>
        <fullName evidence="2">receptor protein-tyrosine kinase</fullName>
        <ecNumber evidence="2">2.7.10.1</ecNumber>
    </recommendedName>
</protein>
<comment type="subcellular location">
    <subcellularLocation>
        <location evidence="1">Membrane</location>
        <topology evidence="1">Single-pass membrane protein</topology>
    </subcellularLocation>
</comment>
<dbReference type="SUPFAM" id="SSF56112">
    <property type="entry name" value="Protein kinase-like (PK-like)"/>
    <property type="match status" value="1"/>
</dbReference>
<keyword evidence="6" id="KW-1015">Disulfide bond</keyword>
<dbReference type="EC" id="2.7.10.1" evidence="2"/>
<evidence type="ECO:0000256" key="3">
    <source>
        <dbReference type="ARBA" id="ARBA00022692"/>
    </source>
</evidence>
<feature type="region of interest" description="Disordered" evidence="16">
    <location>
        <begin position="1180"/>
        <end position="1230"/>
    </location>
</feature>
<keyword evidence="13" id="KW-0479">Metal-binding</keyword>
<feature type="binding site" evidence="15">
    <location>
        <position position="731"/>
    </location>
    <ligand>
        <name>ATP</name>
        <dbReference type="ChEBI" id="CHEBI:30616"/>
    </ligand>
</feature>
<keyword evidence="7" id="KW-0675">Receptor</keyword>
<dbReference type="InterPro" id="IPR011009">
    <property type="entry name" value="Kinase-like_dom_sf"/>
</dbReference>
<evidence type="ECO:0000259" key="18">
    <source>
        <dbReference type="PROSITE" id="PS50011"/>
    </source>
</evidence>
<accession>A0A7R8Z4T6</accession>
<dbReference type="PROSITE" id="PS50011">
    <property type="entry name" value="PROTEIN_KINASE_DOM"/>
    <property type="match status" value="1"/>
</dbReference>
<feature type="domain" description="Ig-like" evidence="19">
    <location>
        <begin position="418"/>
        <end position="503"/>
    </location>
</feature>
<dbReference type="Pfam" id="PF07679">
    <property type="entry name" value="I-set"/>
    <property type="match status" value="2"/>
</dbReference>
<evidence type="ECO:0000256" key="4">
    <source>
        <dbReference type="ARBA" id="ARBA00022989"/>
    </source>
</evidence>
<name>A0A7R8Z4T6_TIMDO</name>
<dbReference type="GO" id="GO:0043235">
    <property type="term" value="C:receptor complex"/>
    <property type="evidence" value="ECO:0007669"/>
    <property type="project" value="TreeGrafter"/>
</dbReference>
<keyword evidence="13" id="KW-0460">Magnesium</keyword>
<dbReference type="PROSITE" id="PS00107">
    <property type="entry name" value="PROTEIN_KINASE_ATP"/>
    <property type="match status" value="1"/>
</dbReference>
<keyword evidence="3 17" id="KW-0812">Transmembrane</keyword>
<feature type="binding site" evidence="13">
    <location>
        <position position="946"/>
    </location>
    <ligand>
        <name>Mg(2+)</name>
        <dbReference type="ChEBI" id="CHEBI:18420"/>
    </ligand>
</feature>
<dbReference type="Pfam" id="PF07714">
    <property type="entry name" value="PK_Tyr_Ser-Thr"/>
    <property type="match status" value="1"/>
</dbReference>
<keyword evidence="9" id="KW-0393">Immunoglobulin domain</keyword>
<feature type="binding site" evidence="12">
    <location>
        <begin position="700"/>
        <end position="707"/>
    </location>
    <ligand>
        <name>ATP</name>
        <dbReference type="ChEBI" id="CHEBI:30616"/>
    </ligand>
</feature>
<keyword evidence="5 17" id="KW-0472">Membrane</keyword>
<feature type="binding site" evidence="12">
    <location>
        <position position="945"/>
    </location>
    <ligand>
        <name>ATP</name>
        <dbReference type="ChEBI" id="CHEBI:30616"/>
    </ligand>
</feature>
<evidence type="ECO:0000256" key="2">
    <source>
        <dbReference type="ARBA" id="ARBA00011902"/>
    </source>
</evidence>
<dbReference type="InterPro" id="IPR013783">
    <property type="entry name" value="Ig-like_fold"/>
</dbReference>
<keyword evidence="12 15" id="KW-0067">ATP-binding</keyword>
<dbReference type="GO" id="GO:0046872">
    <property type="term" value="F:metal ion binding"/>
    <property type="evidence" value="ECO:0007669"/>
    <property type="project" value="UniProtKB-KW"/>
</dbReference>
<dbReference type="InterPro" id="IPR017441">
    <property type="entry name" value="Protein_kinase_ATP_BS"/>
</dbReference>
<dbReference type="GO" id="GO:0004714">
    <property type="term" value="F:transmembrane receptor protein tyrosine kinase activity"/>
    <property type="evidence" value="ECO:0007669"/>
    <property type="project" value="UniProtKB-EC"/>
</dbReference>
<evidence type="ECO:0000256" key="14">
    <source>
        <dbReference type="PIRSR" id="PIRSR000615-4"/>
    </source>
</evidence>
<proteinExistence type="predicted"/>
<evidence type="ECO:0000256" key="5">
    <source>
        <dbReference type="ARBA" id="ARBA00023136"/>
    </source>
</evidence>
<evidence type="ECO:0000256" key="12">
    <source>
        <dbReference type="PIRSR" id="PIRSR000615-2"/>
    </source>
</evidence>
<dbReference type="InterPro" id="IPR003599">
    <property type="entry name" value="Ig_sub"/>
</dbReference>
<evidence type="ECO:0000256" key="1">
    <source>
        <dbReference type="ARBA" id="ARBA00004167"/>
    </source>
</evidence>
<dbReference type="SUPFAM" id="SSF48726">
    <property type="entry name" value="Immunoglobulin"/>
    <property type="match status" value="6"/>
</dbReference>
<feature type="domain" description="Ig-like" evidence="19">
    <location>
        <begin position="512"/>
        <end position="609"/>
    </location>
</feature>
<feature type="domain" description="Protein kinase" evidence="18">
    <location>
        <begin position="693"/>
        <end position="1093"/>
    </location>
</feature>
<feature type="region of interest" description="Disordered" evidence="16">
    <location>
        <begin position="838"/>
        <end position="861"/>
    </location>
</feature>
<dbReference type="Gene3D" id="2.60.40.10">
    <property type="entry name" value="Immunoglobulins"/>
    <property type="match status" value="6"/>
</dbReference>
<evidence type="ECO:0000256" key="6">
    <source>
        <dbReference type="ARBA" id="ARBA00023157"/>
    </source>
</evidence>
<reference evidence="20" key="1">
    <citation type="submission" date="2020-11" db="EMBL/GenBank/DDBJ databases">
        <authorList>
            <person name="Tran Van P."/>
        </authorList>
    </citation>
    <scope>NUCLEOTIDE SEQUENCE</scope>
</reference>
<dbReference type="InterPro" id="IPR000719">
    <property type="entry name" value="Prot_kinase_dom"/>
</dbReference>
<dbReference type="InterPro" id="IPR003598">
    <property type="entry name" value="Ig_sub2"/>
</dbReference>
<feature type="compositionally biased region" description="Polar residues" evidence="16">
    <location>
        <begin position="1209"/>
        <end position="1230"/>
    </location>
</feature>
<dbReference type="InterPro" id="IPR050122">
    <property type="entry name" value="RTK"/>
</dbReference>
<keyword evidence="12 15" id="KW-0547">Nucleotide-binding</keyword>
<feature type="domain" description="Ig-like" evidence="19">
    <location>
        <begin position="89"/>
        <end position="187"/>
    </location>
</feature>